<name>A0AAW0GAG9_9APHY</name>
<dbReference type="Proteomes" id="UP001385951">
    <property type="component" value="Unassembled WGS sequence"/>
</dbReference>
<evidence type="ECO:0008006" key="3">
    <source>
        <dbReference type="Google" id="ProtNLM"/>
    </source>
</evidence>
<dbReference type="AlphaFoldDB" id="A0AAW0GAG9"/>
<proteinExistence type="predicted"/>
<organism evidence="1 2">
    <name type="scientific">Cerrena zonata</name>
    <dbReference type="NCBI Taxonomy" id="2478898"/>
    <lineage>
        <taxon>Eukaryota</taxon>
        <taxon>Fungi</taxon>
        <taxon>Dikarya</taxon>
        <taxon>Basidiomycota</taxon>
        <taxon>Agaricomycotina</taxon>
        <taxon>Agaricomycetes</taxon>
        <taxon>Polyporales</taxon>
        <taxon>Cerrenaceae</taxon>
        <taxon>Cerrena</taxon>
    </lineage>
</organism>
<reference evidence="1 2" key="1">
    <citation type="submission" date="2022-09" db="EMBL/GenBank/DDBJ databases">
        <authorList>
            <person name="Palmer J.M."/>
        </authorList>
    </citation>
    <scope>NUCLEOTIDE SEQUENCE [LARGE SCALE GENOMIC DNA]</scope>
    <source>
        <strain evidence="1 2">DSM 7382</strain>
    </source>
</reference>
<gene>
    <name evidence="1" type="ORF">QCA50_007033</name>
</gene>
<sequence length="151" mass="16837">MSREPSQGFIHYRSLLSQYPSLHIHSPLSGIQHSPAKHSGSSFDQLDLKPLKLAATHKWLEANTSRCLCQYEIPGGGECRDLDCQAIHPSKLSAIEPSDKETAEYLCSAMPIGSQWTVEVVKTALEESRQRHPAFDFEHRVREAAASLGLR</sequence>
<dbReference type="EMBL" id="JASBNA010000007">
    <property type="protein sequence ID" value="KAK7690375.1"/>
    <property type="molecule type" value="Genomic_DNA"/>
</dbReference>
<protein>
    <recommendedName>
        <fullName evidence="3">Zinc-finger domain-containing protein</fullName>
    </recommendedName>
</protein>
<comment type="caution">
    <text evidence="1">The sequence shown here is derived from an EMBL/GenBank/DDBJ whole genome shotgun (WGS) entry which is preliminary data.</text>
</comment>
<keyword evidence="2" id="KW-1185">Reference proteome</keyword>
<evidence type="ECO:0000313" key="2">
    <source>
        <dbReference type="Proteomes" id="UP001385951"/>
    </source>
</evidence>
<evidence type="ECO:0000313" key="1">
    <source>
        <dbReference type="EMBL" id="KAK7690375.1"/>
    </source>
</evidence>
<accession>A0AAW0GAG9</accession>